<dbReference type="PIRSF" id="PIRSF017082">
    <property type="entry name" value="YflP"/>
    <property type="match status" value="1"/>
</dbReference>
<dbReference type="PANTHER" id="PTHR42928:SF5">
    <property type="entry name" value="BLR1237 PROTEIN"/>
    <property type="match status" value="1"/>
</dbReference>
<keyword evidence="4" id="KW-1185">Reference proteome</keyword>
<dbReference type="PANTHER" id="PTHR42928">
    <property type="entry name" value="TRICARBOXYLATE-BINDING PROTEIN"/>
    <property type="match status" value="1"/>
</dbReference>
<evidence type="ECO:0000313" key="4">
    <source>
        <dbReference type="Proteomes" id="UP001165652"/>
    </source>
</evidence>
<comment type="caution">
    <text evidence="3">The sequence shown here is derived from an EMBL/GenBank/DDBJ whole genome shotgun (WGS) entry which is preliminary data.</text>
</comment>
<sequence>MTLWSRRSVLSTLAAAAASAAAFPAASQPGYPSRPVKMIVPWPPGGITDVTGRILAQRLGVELGQPTVVENRPGAAGTIGHAVAAQAEPDGYTVLLATNSTYAMAPHLFEKLPYDSSKAFAPVGLVIRSPQVFCCNPSLPVKTFAEFLPYVRARQPDGVVFESSGPGSSSHLAAELLMAMANFRMLHVPYRGGGPAVQALVSGEVACGFVDAVVALPIAEGGKIRMLGVSTAERLPLAADVPTIAESGVPGFESSTDVALMVPAGTPSAIVARLNAALLATLADDHVRALLTKQGAIISGGSPEQFAGYMVKENAKWGDVIRARGIRMQ</sequence>
<dbReference type="RefSeq" id="WP_272779222.1">
    <property type="nucleotide sequence ID" value="NZ_JAQQLI010000043.1"/>
</dbReference>
<dbReference type="InterPro" id="IPR006311">
    <property type="entry name" value="TAT_signal"/>
</dbReference>
<evidence type="ECO:0000256" key="2">
    <source>
        <dbReference type="SAM" id="SignalP"/>
    </source>
</evidence>
<gene>
    <name evidence="3" type="ORF">PQJ73_22070</name>
</gene>
<reference evidence="3" key="1">
    <citation type="journal article" date="2023" name="Microbiol Resour">
        <title>Genome Sequences of Rhodoplanes serenus and Two Thermotolerant Strains, Rhodoplanes tepidamans and 'Rhodoplanes cryptolactis,' Further Refine the Genus.</title>
        <authorList>
            <person name="Rayyan A.A."/>
            <person name="Kyndt J.A."/>
        </authorList>
    </citation>
    <scope>NUCLEOTIDE SEQUENCE</scope>
    <source>
        <strain evidence="3">DSM 9987</strain>
    </source>
</reference>
<dbReference type="Gene3D" id="3.40.190.150">
    <property type="entry name" value="Bordetella uptake gene, domain 1"/>
    <property type="match status" value="1"/>
</dbReference>
<dbReference type="Proteomes" id="UP001165652">
    <property type="component" value="Unassembled WGS sequence"/>
</dbReference>
<evidence type="ECO:0000313" key="3">
    <source>
        <dbReference type="EMBL" id="MDC7788385.1"/>
    </source>
</evidence>
<dbReference type="Pfam" id="PF03401">
    <property type="entry name" value="TctC"/>
    <property type="match status" value="1"/>
</dbReference>
<name>A0ABT5JF98_RHOTP</name>
<dbReference type="CDD" id="cd13578">
    <property type="entry name" value="PBP2_Bug27"/>
    <property type="match status" value="1"/>
</dbReference>
<dbReference type="InterPro" id="IPR042100">
    <property type="entry name" value="Bug_dom1"/>
</dbReference>
<dbReference type="InterPro" id="IPR005064">
    <property type="entry name" value="BUG"/>
</dbReference>
<dbReference type="EMBL" id="JAQQLI010000043">
    <property type="protein sequence ID" value="MDC7788385.1"/>
    <property type="molecule type" value="Genomic_DNA"/>
</dbReference>
<feature type="signal peptide" evidence="2">
    <location>
        <begin position="1"/>
        <end position="20"/>
    </location>
</feature>
<keyword evidence="2" id="KW-0732">Signal</keyword>
<dbReference type="PROSITE" id="PS51318">
    <property type="entry name" value="TAT"/>
    <property type="match status" value="1"/>
</dbReference>
<accession>A0ABT5JF98</accession>
<feature type="chain" id="PRO_5046271825" evidence="2">
    <location>
        <begin position="21"/>
        <end position="329"/>
    </location>
</feature>
<organism evidence="3 4">
    <name type="scientific">Rhodoplanes tepidamans</name>
    <name type="common">Rhodoplanes cryptolactis</name>
    <dbReference type="NCBI Taxonomy" id="200616"/>
    <lineage>
        <taxon>Bacteria</taxon>
        <taxon>Pseudomonadati</taxon>
        <taxon>Pseudomonadota</taxon>
        <taxon>Alphaproteobacteria</taxon>
        <taxon>Hyphomicrobiales</taxon>
        <taxon>Nitrobacteraceae</taxon>
        <taxon>Rhodoplanes</taxon>
    </lineage>
</organism>
<evidence type="ECO:0000256" key="1">
    <source>
        <dbReference type="ARBA" id="ARBA00006987"/>
    </source>
</evidence>
<dbReference type="SUPFAM" id="SSF53850">
    <property type="entry name" value="Periplasmic binding protein-like II"/>
    <property type="match status" value="1"/>
</dbReference>
<protein>
    <submittedName>
        <fullName evidence="3">Tripartite tricarboxylate transporter substrate binding protein</fullName>
    </submittedName>
</protein>
<reference evidence="3" key="2">
    <citation type="submission" date="2023-02" db="EMBL/GenBank/DDBJ databases">
        <authorList>
            <person name="Rayyan A."/>
            <person name="Meyer T."/>
            <person name="Kyndt J.A."/>
        </authorList>
    </citation>
    <scope>NUCLEOTIDE SEQUENCE</scope>
    <source>
        <strain evidence="3">DSM 9987</strain>
    </source>
</reference>
<dbReference type="Gene3D" id="3.40.190.10">
    <property type="entry name" value="Periplasmic binding protein-like II"/>
    <property type="match status" value="1"/>
</dbReference>
<comment type="similarity">
    <text evidence="1">Belongs to the UPF0065 (bug) family.</text>
</comment>
<proteinExistence type="inferred from homology"/>